<dbReference type="RefSeq" id="WP_184093584.1">
    <property type="nucleotide sequence ID" value="NZ_AP023367.1"/>
</dbReference>
<dbReference type="SUPFAM" id="SSF55874">
    <property type="entry name" value="ATPase domain of HSP90 chaperone/DNA topoisomerase II/histidine kinase"/>
    <property type="match status" value="1"/>
</dbReference>
<dbReference type="Pfam" id="PF06580">
    <property type="entry name" value="His_kinase"/>
    <property type="match status" value="1"/>
</dbReference>
<feature type="domain" description="Histidine kinase/HSP90-like ATPase" evidence="1">
    <location>
        <begin position="497"/>
        <end position="601"/>
    </location>
</feature>
<protein>
    <recommendedName>
        <fullName evidence="5">Histidine kinase</fullName>
    </recommendedName>
</protein>
<dbReference type="GO" id="GO:0000155">
    <property type="term" value="F:phosphorelay sensor kinase activity"/>
    <property type="evidence" value="ECO:0007669"/>
    <property type="project" value="InterPro"/>
</dbReference>
<dbReference type="Gene3D" id="6.10.340.10">
    <property type="match status" value="1"/>
</dbReference>
<evidence type="ECO:0000313" key="3">
    <source>
        <dbReference type="EMBL" id="BCJ93968.1"/>
    </source>
</evidence>
<accession>A0A6S6R4H7</accession>
<proteinExistence type="predicted"/>
<gene>
    <name evidence="3" type="ORF">acsn021_15370</name>
</gene>
<evidence type="ECO:0008006" key="5">
    <source>
        <dbReference type="Google" id="ProtNLM"/>
    </source>
</evidence>
<dbReference type="AlphaFoldDB" id="A0A6S6R4H7"/>
<dbReference type="InterPro" id="IPR036890">
    <property type="entry name" value="HATPase_C_sf"/>
</dbReference>
<name>A0A6S6R4H7_9FIRM</name>
<sequence length="606" mass="70054">MKKITLSLKKITGSIKKIYIRLQLLLNNKNIKSKLIYVYIFCVLLPTLVTNITIIGNSLKLSQKEQRENISNIADSIAHDITRALDSAVYVTVDLYASDSIERFLDRQYATASEYYLQYRSFFDNYVFYASSKHLISDITFFSDNPTMINGGRYFRVDSIKGKDWYQKYKQADTDLYMHIYYDDTRYIDTRKRMLSIIRRLNYTGLRDTEKLVKLDLNYNQLLENVTSSAFGTTVYVCHGDKIIFTNAPEDKGDKSFFLSSAIIPEKEVQIHKVFTAYGVNWDIYVTDYKSNYRQVFSNNLGIIVILFLADALIPAFMLALFSNSITNRILLLVNYLKKVKGESFEFITGNKGSDEISELLENYNLMTYRMKELIENELKSKLEQQELILARKQAELQALHSQINPHFLYNVLESIRMRSVLKGEMETSGMIESLARLMRKSAVWGTDYIALKQELAFTKDYLELQRYRYGNGFQYKIKIEESLNLYKIPSLSLTTFVENSCVHGLNRAGHYGIIFVSAYQKADYFYLEIEDTGIGMEKEQVSSLEDKLNKADISDLQMSNSLGMLNASIRLKKFCGERTRIAIESEPQEGTCITIKIPLADMEQQ</sequence>
<organism evidence="3 4">
    <name type="scientific">Anaerocolumna cellulosilytica</name>
    <dbReference type="NCBI Taxonomy" id="433286"/>
    <lineage>
        <taxon>Bacteria</taxon>
        <taxon>Bacillati</taxon>
        <taxon>Bacillota</taxon>
        <taxon>Clostridia</taxon>
        <taxon>Lachnospirales</taxon>
        <taxon>Lachnospiraceae</taxon>
        <taxon>Anaerocolumna</taxon>
    </lineage>
</organism>
<evidence type="ECO:0000259" key="1">
    <source>
        <dbReference type="Pfam" id="PF02518"/>
    </source>
</evidence>
<dbReference type="Gene3D" id="3.30.565.10">
    <property type="entry name" value="Histidine kinase-like ATPase, C-terminal domain"/>
    <property type="match status" value="1"/>
</dbReference>
<dbReference type="PANTHER" id="PTHR34220">
    <property type="entry name" value="SENSOR HISTIDINE KINASE YPDA"/>
    <property type="match status" value="1"/>
</dbReference>
<dbReference type="Proteomes" id="UP000515561">
    <property type="component" value="Chromosome"/>
</dbReference>
<dbReference type="PANTHER" id="PTHR34220:SF7">
    <property type="entry name" value="SENSOR HISTIDINE KINASE YPDA"/>
    <property type="match status" value="1"/>
</dbReference>
<evidence type="ECO:0000259" key="2">
    <source>
        <dbReference type="Pfam" id="PF06580"/>
    </source>
</evidence>
<keyword evidence="4" id="KW-1185">Reference proteome</keyword>
<dbReference type="Pfam" id="PF02518">
    <property type="entry name" value="HATPase_c"/>
    <property type="match status" value="1"/>
</dbReference>
<evidence type="ECO:0000313" key="4">
    <source>
        <dbReference type="Proteomes" id="UP000515561"/>
    </source>
</evidence>
<dbReference type="KEGG" id="acel:acsn021_15370"/>
<reference evidence="3 4" key="1">
    <citation type="journal article" date="2016" name="Int. J. Syst. Evol. Microbiol.">
        <title>Descriptions of Anaerotaenia torta gen. nov., sp. nov. and Anaerocolumna cellulosilytica gen. nov., sp. nov. isolated from a methanogenic reactor of cattle waste.</title>
        <authorList>
            <person name="Uek A."/>
            <person name="Ohtaki Y."/>
            <person name="Kaku N."/>
            <person name="Ueki K."/>
        </authorList>
    </citation>
    <scope>NUCLEOTIDE SEQUENCE [LARGE SCALE GENOMIC DNA]</scope>
    <source>
        <strain evidence="3 4">SN021</strain>
    </source>
</reference>
<dbReference type="InterPro" id="IPR010559">
    <property type="entry name" value="Sig_transdc_His_kin_internal"/>
</dbReference>
<feature type="domain" description="Signal transduction histidine kinase internal region" evidence="2">
    <location>
        <begin position="395"/>
        <end position="472"/>
    </location>
</feature>
<dbReference type="InterPro" id="IPR050640">
    <property type="entry name" value="Bact_2-comp_sensor_kinase"/>
</dbReference>
<dbReference type="InterPro" id="IPR003594">
    <property type="entry name" value="HATPase_dom"/>
</dbReference>
<dbReference type="EMBL" id="AP023367">
    <property type="protein sequence ID" value="BCJ93968.1"/>
    <property type="molecule type" value="Genomic_DNA"/>
</dbReference>
<dbReference type="GO" id="GO:0016020">
    <property type="term" value="C:membrane"/>
    <property type="evidence" value="ECO:0007669"/>
    <property type="project" value="InterPro"/>
</dbReference>